<organism evidence="10">
    <name type="scientific">Muscari armeniacum</name>
    <name type="common">Grape hyacinth</name>
    <dbReference type="NCBI Taxonomy" id="156613"/>
    <lineage>
        <taxon>Eukaryota</taxon>
        <taxon>Viridiplantae</taxon>
        <taxon>Streptophyta</taxon>
        <taxon>Embryophyta</taxon>
        <taxon>Tracheophyta</taxon>
        <taxon>Spermatophyta</taxon>
        <taxon>Magnoliopsida</taxon>
        <taxon>Liliopsida</taxon>
        <taxon>Asparagales</taxon>
        <taxon>Hyacinthaceae</taxon>
        <taxon>Hyacinthoideae</taxon>
        <taxon>Hyacintheae</taxon>
        <taxon>Muscari</taxon>
    </lineage>
</organism>
<dbReference type="PROSITE" id="PS50090">
    <property type="entry name" value="MYB_LIKE"/>
    <property type="match status" value="2"/>
</dbReference>
<dbReference type="PANTHER" id="PTHR47999:SF24">
    <property type="entry name" value="TRANSCRIPTION FACTOR MYB90"/>
    <property type="match status" value="1"/>
</dbReference>
<dbReference type="SUPFAM" id="SSF46689">
    <property type="entry name" value="Homeodomain-like"/>
    <property type="match status" value="1"/>
</dbReference>
<evidence type="ECO:0000256" key="6">
    <source>
        <dbReference type="ARBA" id="ARBA00023163"/>
    </source>
</evidence>
<keyword evidence="5" id="KW-0010">Activator</keyword>
<evidence type="ECO:0000256" key="3">
    <source>
        <dbReference type="ARBA" id="ARBA00023015"/>
    </source>
</evidence>
<feature type="domain" description="Myb-like" evidence="8">
    <location>
        <begin position="60"/>
        <end position="110"/>
    </location>
</feature>
<dbReference type="FunFam" id="1.10.10.60:FF:000218">
    <property type="entry name" value="Myb transcription factor"/>
    <property type="match status" value="1"/>
</dbReference>
<dbReference type="EMBL" id="MF663728">
    <property type="protein sequence ID" value="AVD68967.1"/>
    <property type="molecule type" value="mRNA"/>
</dbReference>
<dbReference type="InterPro" id="IPR009057">
    <property type="entry name" value="Homeodomain-like_sf"/>
</dbReference>
<reference evidence="10" key="1">
    <citation type="submission" date="2017-08" db="EMBL/GenBank/DDBJ databases">
        <title>MaMybA, an R2R3MYB plays a role in blue flower pigmentation of Muscari armeniacum.</title>
        <authorList>
            <person name="Chen K."/>
            <person name="Liu Y."/>
        </authorList>
    </citation>
    <scope>NUCLEOTIDE SEQUENCE</scope>
</reference>
<dbReference type="Gene3D" id="1.10.10.60">
    <property type="entry name" value="Homeodomain-like"/>
    <property type="match status" value="2"/>
</dbReference>
<dbReference type="InterPro" id="IPR001005">
    <property type="entry name" value="SANT/Myb"/>
</dbReference>
<evidence type="ECO:0000256" key="1">
    <source>
        <dbReference type="ARBA" id="ARBA00004123"/>
    </source>
</evidence>
<dbReference type="InterPro" id="IPR017930">
    <property type="entry name" value="Myb_dom"/>
</dbReference>
<dbReference type="AlphaFoldDB" id="A0A5A4HXD4"/>
<dbReference type="PANTHER" id="PTHR47999">
    <property type="entry name" value="TRANSCRIPTION FACTOR MYB8-RELATED-RELATED"/>
    <property type="match status" value="1"/>
</dbReference>
<dbReference type="GO" id="GO:0003677">
    <property type="term" value="F:DNA binding"/>
    <property type="evidence" value="ECO:0007669"/>
    <property type="project" value="UniProtKB-KW"/>
</dbReference>
<accession>A0A5A4HXD4</accession>
<evidence type="ECO:0000256" key="4">
    <source>
        <dbReference type="ARBA" id="ARBA00023125"/>
    </source>
</evidence>
<dbReference type="GO" id="GO:0005634">
    <property type="term" value="C:nucleus"/>
    <property type="evidence" value="ECO:0007669"/>
    <property type="project" value="UniProtKB-SubCell"/>
</dbReference>
<dbReference type="SMR" id="A0A5A4HXD4"/>
<evidence type="ECO:0000313" key="10">
    <source>
        <dbReference type="EMBL" id="AVD68967.1"/>
    </source>
</evidence>
<keyword evidence="2" id="KW-0677">Repeat</keyword>
<keyword evidence="3" id="KW-0805">Transcription regulation</keyword>
<evidence type="ECO:0000256" key="5">
    <source>
        <dbReference type="ARBA" id="ARBA00023159"/>
    </source>
</evidence>
<dbReference type="SMART" id="SM00717">
    <property type="entry name" value="SANT"/>
    <property type="match status" value="2"/>
</dbReference>
<keyword evidence="7" id="KW-0539">Nucleus</keyword>
<evidence type="ECO:0000259" key="9">
    <source>
        <dbReference type="PROSITE" id="PS51294"/>
    </source>
</evidence>
<comment type="subcellular location">
    <subcellularLocation>
        <location evidence="1">Nucleus</location>
    </subcellularLocation>
</comment>
<feature type="domain" description="HTH myb-type" evidence="9">
    <location>
        <begin position="7"/>
        <end position="63"/>
    </location>
</feature>
<dbReference type="CDD" id="cd00167">
    <property type="entry name" value="SANT"/>
    <property type="match status" value="2"/>
</dbReference>
<dbReference type="InterPro" id="IPR015495">
    <property type="entry name" value="Myb_TF_plants"/>
</dbReference>
<feature type="domain" description="HTH myb-type" evidence="9">
    <location>
        <begin position="65"/>
        <end position="114"/>
    </location>
</feature>
<evidence type="ECO:0000256" key="2">
    <source>
        <dbReference type="ARBA" id="ARBA00022737"/>
    </source>
</evidence>
<evidence type="ECO:0000259" key="8">
    <source>
        <dbReference type="PROSITE" id="PS50090"/>
    </source>
</evidence>
<feature type="domain" description="Myb-like" evidence="8">
    <location>
        <begin position="7"/>
        <end position="59"/>
    </location>
</feature>
<dbReference type="PROSITE" id="PS51294">
    <property type="entry name" value="HTH_MYB"/>
    <property type="match status" value="2"/>
</dbReference>
<proteinExistence type="evidence at transcript level"/>
<evidence type="ECO:0000256" key="7">
    <source>
        <dbReference type="ARBA" id="ARBA00023242"/>
    </source>
</evidence>
<gene>
    <name evidence="10" type="primary">MybA</name>
</gene>
<sequence length="237" mass="26954">MEPKLKSSGVRKGAWSKEEDELLRKCIEKHGEGKWSSVPKRAGLQRCRKSCRLRWLNYLSPSIHRGKFNEDEVDLIMRLHKLLGNRWSLIAGRIPGRTANDIKNYWNSHFRKKPDAHHEKKAAVAVAGVVKPQPQRVSGAWTWPKSPQRVIDEAAAGKSQPLELTDSDGGGGGWLNELISDSNIQQDELVKIPNDGDEKYLRSLDFHFDYEVEIMDDSLFSGGVNEWENLLHAHNLL</sequence>
<name>A0A5A4HXD4_MUSAR</name>
<keyword evidence="6" id="KW-0804">Transcription</keyword>
<protein>
    <submittedName>
        <fullName evidence="10">MybA</fullName>
    </submittedName>
</protein>
<keyword evidence="4" id="KW-0238">DNA-binding</keyword>
<dbReference type="Pfam" id="PF00249">
    <property type="entry name" value="Myb_DNA-binding"/>
    <property type="match status" value="2"/>
</dbReference>